<accession>A0ABW3EBV1</accession>
<evidence type="ECO:0000313" key="2">
    <source>
        <dbReference type="EMBL" id="MFD0896837.1"/>
    </source>
</evidence>
<dbReference type="InterPro" id="IPR001226">
    <property type="entry name" value="Flavodoxin_CS"/>
</dbReference>
<dbReference type="Gene3D" id="3.40.50.360">
    <property type="match status" value="1"/>
</dbReference>
<name>A0ABW3EBV1_9LACO</name>
<dbReference type="SUPFAM" id="SSF52218">
    <property type="entry name" value="Flavoproteins"/>
    <property type="match status" value="1"/>
</dbReference>
<feature type="domain" description="Flavodoxin-like" evidence="1">
    <location>
        <begin position="5"/>
        <end position="83"/>
    </location>
</feature>
<dbReference type="RefSeq" id="WP_137637141.1">
    <property type="nucleotide sequence ID" value="NZ_BJDN01000005.1"/>
</dbReference>
<dbReference type="InterPro" id="IPR008254">
    <property type="entry name" value="Flavodoxin/NO_synth"/>
</dbReference>
<comment type="caution">
    <text evidence="2">The sequence shown here is derived from an EMBL/GenBank/DDBJ whole genome shotgun (WGS) entry which is preliminary data.</text>
</comment>
<gene>
    <name evidence="2" type="ORF">ACFQZ7_03680</name>
</gene>
<keyword evidence="3" id="KW-1185">Reference proteome</keyword>
<dbReference type="PROSITE" id="PS00201">
    <property type="entry name" value="FLAVODOXIN"/>
    <property type="match status" value="1"/>
</dbReference>
<evidence type="ECO:0000259" key="1">
    <source>
        <dbReference type="Pfam" id="PF12641"/>
    </source>
</evidence>
<reference evidence="3" key="1">
    <citation type="journal article" date="2019" name="Int. J. Syst. Evol. Microbiol.">
        <title>The Global Catalogue of Microorganisms (GCM) 10K type strain sequencing project: providing services to taxonomists for standard genome sequencing and annotation.</title>
        <authorList>
            <consortium name="The Broad Institute Genomics Platform"/>
            <consortium name="The Broad Institute Genome Sequencing Center for Infectious Disease"/>
            <person name="Wu L."/>
            <person name="Ma J."/>
        </authorList>
    </citation>
    <scope>NUCLEOTIDE SEQUENCE [LARGE SCALE GENOMIC DNA]</scope>
    <source>
        <strain evidence="3">CCM 8925</strain>
    </source>
</reference>
<dbReference type="Pfam" id="PF12641">
    <property type="entry name" value="Flavodoxin_3"/>
    <property type="match status" value="1"/>
</dbReference>
<dbReference type="InterPro" id="IPR029039">
    <property type="entry name" value="Flavoprotein-like_sf"/>
</dbReference>
<sequence length="143" mass="15660">MNVKVLYHSSTGNTRKLADAIANVIGVSAEPITKESISFSVPIDLLFIGDGIYFGKPNKNTIAFINQLTPQTVKNVAVFATYGGQGKIGADIKKMFNAKSINIIGEPFVCKGQSWILMNRKHPDKVDIKKASDFAKSMIRQID</sequence>
<organism evidence="2 3">
    <name type="scientific">Loigolactobacillus binensis</name>
    <dbReference type="NCBI Taxonomy" id="2559922"/>
    <lineage>
        <taxon>Bacteria</taxon>
        <taxon>Bacillati</taxon>
        <taxon>Bacillota</taxon>
        <taxon>Bacilli</taxon>
        <taxon>Lactobacillales</taxon>
        <taxon>Lactobacillaceae</taxon>
        <taxon>Loigolactobacillus</taxon>
    </lineage>
</organism>
<proteinExistence type="predicted"/>
<evidence type="ECO:0000313" key="3">
    <source>
        <dbReference type="Proteomes" id="UP001597104"/>
    </source>
</evidence>
<protein>
    <submittedName>
        <fullName evidence="2">Flavodoxin family protein</fullName>
    </submittedName>
</protein>
<dbReference type="EMBL" id="JBHTIO010000017">
    <property type="protein sequence ID" value="MFD0896837.1"/>
    <property type="molecule type" value="Genomic_DNA"/>
</dbReference>
<dbReference type="Proteomes" id="UP001597104">
    <property type="component" value="Unassembled WGS sequence"/>
</dbReference>